<evidence type="ECO:0000313" key="2">
    <source>
        <dbReference type="Proteomes" id="UP000479756"/>
    </source>
</evidence>
<organism evidence="1 2">
    <name type="scientific">Galbitalea soli</name>
    <dbReference type="NCBI Taxonomy" id="1268042"/>
    <lineage>
        <taxon>Bacteria</taxon>
        <taxon>Bacillati</taxon>
        <taxon>Actinomycetota</taxon>
        <taxon>Actinomycetes</taxon>
        <taxon>Micrococcales</taxon>
        <taxon>Microbacteriaceae</taxon>
        <taxon>Galbitalea</taxon>
    </lineage>
</organism>
<sequence>MTAIVVIAPDDRPAAALLAELPAGAVRVDPGHAAAARLDALTHGDVLIDLAPTVATEVRQRGFDVARNAGATVIAAFAADDADPDSAFLSSNDIALVESHPQEWALRASSGARGVTPAIRVIRPGVAIEATGHRAEGLVVANPADRGRAERVVDVVRRVHPWVRLEFVGEHPHDIGGASFVLAFGDARLAAAALAAGRIAIVDDSGAAREALGGHADYAHFGTVVEPAETLLAYLDAPARRAEREAQIARDFSAPSWNDWARQLADLVERLPAARQIAARPRPERLQWVFISNVPESLRRTIALLDDRVDWVAEYVVIAPESLRAAILAIPAGRDIRFVAEEGLLGDRLAEFRGASHTRKNWMLRSRIPSLPAIDDEFIMLDDDNQPVAPIALDVFLDPDRRYRAHYFYELSRWPHRVTDFDRALHTSLVLLRARGMELLAYASHQPQIINRGVFAEAVEFAERNADGGAIEEWSIYFNLLASRYPTLVDKTLYRSLGWPQTPAAWAAAHPPADLRFENYYPESYEGDTALLDPSMSAAEKQRALEAIEAPYAESRRLFEELVPVIRQRELAHGAMVFERGADALIVTGVPQVLVACEDAPLRIPLGFARLGAHGGPDAQFCYRVLGQDLSHGVSVEDAHAPSPSTSTGLIEMAFPGAVLPAGVYALEFFALLAGEPVFPPEIVYRSRLVVAARGERLSDALARL</sequence>
<name>A0A7C9PNE7_9MICO</name>
<protein>
    <submittedName>
        <fullName evidence="1">Uncharacterized protein</fullName>
    </submittedName>
</protein>
<dbReference type="AlphaFoldDB" id="A0A7C9PNE7"/>
<dbReference type="Proteomes" id="UP000479756">
    <property type="component" value="Unassembled WGS sequence"/>
</dbReference>
<dbReference type="EMBL" id="JAAGWZ010000002">
    <property type="protein sequence ID" value="NEM91349.1"/>
    <property type="molecule type" value="Genomic_DNA"/>
</dbReference>
<dbReference type="RefSeq" id="WP_163473017.1">
    <property type="nucleotide sequence ID" value="NZ_JAAGWZ010000002.1"/>
</dbReference>
<accession>A0A7C9PNE7</accession>
<reference evidence="1 2" key="1">
    <citation type="journal article" date="2014" name="Int. J. Syst. Evol. Microbiol.">
        <title>Description of Galbitalea soli gen. nov., sp. nov., and Frondihabitans sucicola sp. nov.</title>
        <authorList>
            <person name="Kim S.J."/>
            <person name="Lim J.M."/>
            <person name="Ahn J.H."/>
            <person name="Weon H.Y."/>
            <person name="Hamada M."/>
            <person name="Suzuki K."/>
            <person name="Ahn T.Y."/>
            <person name="Kwon S.W."/>
        </authorList>
    </citation>
    <scope>NUCLEOTIDE SEQUENCE [LARGE SCALE GENOMIC DNA]</scope>
    <source>
        <strain evidence="1 2">NBRC 108727</strain>
    </source>
</reference>
<keyword evidence="2" id="KW-1185">Reference proteome</keyword>
<proteinExistence type="predicted"/>
<gene>
    <name evidence="1" type="ORF">G3T37_08250</name>
</gene>
<comment type="caution">
    <text evidence="1">The sequence shown here is derived from an EMBL/GenBank/DDBJ whole genome shotgun (WGS) entry which is preliminary data.</text>
</comment>
<evidence type="ECO:0000313" key="1">
    <source>
        <dbReference type="EMBL" id="NEM91349.1"/>
    </source>
</evidence>